<dbReference type="InterPro" id="IPR050275">
    <property type="entry name" value="PGM_Phosphatase"/>
</dbReference>
<evidence type="ECO:0000313" key="6">
    <source>
        <dbReference type="Proteomes" id="UP001497457"/>
    </source>
</evidence>
<dbReference type="AlphaFoldDB" id="A0ABC9HBZ8"/>
<dbReference type="Gene3D" id="3.40.50.1240">
    <property type="entry name" value="Phosphoglycerate mutase-like"/>
    <property type="match status" value="1"/>
</dbReference>
<dbReference type="InterPro" id="IPR029033">
    <property type="entry name" value="His_PPase_superfam"/>
</dbReference>
<keyword evidence="6" id="KW-1185">Reference proteome</keyword>
<feature type="binding site" evidence="3">
    <location>
        <position position="72"/>
    </location>
    <ligand>
        <name>substrate</name>
    </ligand>
</feature>
<feature type="active site" description="Proton donor/acceptor" evidence="2">
    <location>
        <position position="96"/>
    </location>
</feature>
<keyword evidence="4" id="KW-0812">Transmembrane</keyword>
<sequence>MAVRRSMAHGEKVTKFILLRHGETDCNLEGIIQGRMMDPELNKTGRRQADMVAPLLSKEAKPATIYSSDMKRAVQTAQTIAAASGSHLVIDRELTEMHMGVFQGRNIDDVITSKAYKAFARGGRDQEIPGGGESLNQLSERCVSRLNAIAKKHNGEWVVVVSHEMVIKEICRHADPTSSDGRKFPNTSISVVHISGSDGRWILEKLGDVGHLTGDGFPPECFYPLAAMAFCVAVYLLLMLAQTVEA</sequence>
<keyword evidence="4" id="KW-1133">Transmembrane helix</keyword>
<dbReference type="Pfam" id="PF00300">
    <property type="entry name" value="His_Phos_1"/>
    <property type="match status" value="1"/>
</dbReference>
<dbReference type="PANTHER" id="PTHR48100:SF29">
    <property type="entry name" value="OS11G0138600 PROTEIN"/>
    <property type="match status" value="1"/>
</dbReference>
<feature type="active site" description="Tele-phosphohistidine intermediate" evidence="2">
    <location>
        <position position="21"/>
    </location>
</feature>
<dbReference type="EMBL" id="CAXIPR030004510">
    <property type="protein sequence ID" value="CAM0151369.1"/>
    <property type="molecule type" value="Genomic_DNA"/>
</dbReference>
<proteinExistence type="inferred from homology"/>
<evidence type="ECO:0000256" key="2">
    <source>
        <dbReference type="PIRSR" id="PIRSR613078-1"/>
    </source>
</evidence>
<evidence type="ECO:0000256" key="4">
    <source>
        <dbReference type="SAM" id="Phobius"/>
    </source>
</evidence>
<feature type="binding site" evidence="3">
    <location>
        <begin position="20"/>
        <end position="27"/>
    </location>
    <ligand>
        <name>substrate</name>
    </ligand>
</feature>
<dbReference type="InterPro" id="IPR013078">
    <property type="entry name" value="His_Pase_superF_clade-1"/>
</dbReference>
<comment type="caution">
    <text evidence="5">The sequence shown here is derived from an EMBL/GenBank/DDBJ whole genome shotgun (WGS) entry which is preliminary data.</text>
</comment>
<feature type="transmembrane region" description="Helical" evidence="4">
    <location>
        <begin position="222"/>
        <end position="241"/>
    </location>
</feature>
<protein>
    <submittedName>
        <fullName evidence="5">Uncharacterized protein</fullName>
    </submittedName>
</protein>
<dbReference type="SUPFAM" id="SSF53254">
    <property type="entry name" value="Phosphoglycerate mutase-like"/>
    <property type="match status" value="1"/>
</dbReference>
<evidence type="ECO:0000256" key="3">
    <source>
        <dbReference type="PIRSR" id="PIRSR613078-2"/>
    </source>
</evidence>
<accession>A0ABC9HBZ8</accession>
<dbReference type="PANTHER" id="PTHR48100">
    <property type="entry name" value="BROAD-SPECIFICITY PHOSPHATASE YOR283W-RELATED"/>
    <property type="match status" value="1"/>
</dbReference>
<gene>
    <name evidence="5" type="ORF">URODEC1_LOCUS124327</name>
</gene>
<organism evidence="5 6">
    <name type="scientific">Urochloa decumbens</name>
    <dbReference type="NCBI Taxonomy" id="240449"/>
    <lineage>
        <taxon>Eukaryota</taxon>
        <taxon>Viridiplantae</taxon>
        <taxon>Streptophyta</taxon>
        <taxon>Embryophyta</taxon>
        <taxon>Tracheophyta</taxon>
        <taxon>Spermatophyta</taxon>
        <taxon>Magnoliopsida</taxon>
        <taxon>Liliopsida</taxon>
        <taxon>Poales</taxon>
        <taxon>Poaceae</taxon>
        <taxon>PACMAD clade</taxon>
        <taxon>Panicoideae</taxon>
        <taxon>Panicodae</taxon>
        <taxon>Paniceae</taxon>
        <taxon>Melinidinae</taxon>
        <taxon>Urochloa</taxon>
    </lineage>
</organism>
<evidence type="ECO:0000313" key="5">
    <source>
        <dbReference type="EMBL" id="CAM0151369.1"/>
    </source>
</evidence>
<dbReference type="Proteomes" id="UP001497457">
    <property type="component" value="Unassembled WGS sequence"/>
</dbReference>
<keyword evidence="4" id="KW-0472">Membrane</keyword>
<dbReference type="PROSITE" id="PS00175">
    <property type="entry name" value="PG_MUTASE"/>
    <property type="match status" value="1"/>
</dbReference>
<reference evidence="5" key="1">
    <citation type="submission" date="2024-10" db="EMBL/GenBank/DDBJ databases">
        <authorList>
            <person name="Ryan C."/>
        </authorList>
    </citation>
    <scope>NUCLEOTIDE SEQUENCE [LARGE SCALE GENOMIC DNA]</scope>
</reference>
<dbReference type="SMART" id="SM00855">
    <property type="entry name" value="PGAM"/>
    <property type="match status" value="1"/>
</dbReference>
<comment type="similarity">
    <text evidence="1">Belongs to the phosphoglycerate mutase family.</text>
</comment>
<dbReference type="InterPro" id="IPR001345">
    <property type="entry name" value="PG/BPGM_mutase_AS"/>
</dbReference>
<dbReference type="CDD" id="cd07067">
    <property type="entry name" value="HP_PGM_like"/>
    <property type="match status" value="1"/>
</dbReference>
<name>A0ABC9HBZ8_9POAL</name>
<evidence type="ECO:0000256" key="1">
    <source>
        <dbReference type="ARBA" id="ARBA00038362"/>
    </source>
</evidence>